<keyword evidence="3" id="KW-1185">Reference proteome</keyword>
<dbReference type="Pfam" id="PF04738">
    <property type="entry name" value="Lant_dehydr_N"/>
    <property type="match status" value="2"/>
</dbReference>
<evidence type="ECO:0000313" key="3">
    <source>
        <dbReference type="Proteomes" id="UP001595764"/>
    </source>
</evidence>
<dbReference type="Proteomes" id="UP001595764">
    <property type="component" value="Unassembled WGS sequence"/>
</dbReference>
<dbReference type="InterPro" id="IPR006827">
    <property type="entry name" value="Lant_deHydtase_N"/>
</dbReference>
<name>A0ABV7QEK8_9PSEU</name>
<accession>A0ABV7QEK8</accession>
<reference evidence="3" key="1">
    <citation type="journal article" date="2019" name="Int. J. Syst. Evol. Microbiol.">
        <title>The Global Catalogue of Microorganisms (GCM) 10K type strain sequencing project: providing services to taxonomists for standard genome sequencing and annotation.</title>
        <authorList>
            <consortium name="The Broad Institute Genomics Platform"/>
            <consortium name="The Broad Institute Genome Sequencing Center for Infectious Disease"/>
            <person name="Wu L."/>
            <person name="Ma J."/>
        </authorList>
    </citation>
    <scope>NUCLEOTIDE SEQUENCE [LARGE SCALE GENOMIC DNA]</scope>
    <source>
        <strain evidence="3">CGMCC 4.7682</strain>
    </source>
</reference>
<evidence type="ECO:0000259" key="1">
    <source>
        <dbReference type="Pfam" id="PF04738"/>
    </source>
</evidence>
<evidence type="ECO:0000313" key="2">
    <source>
        <dbReference type="EMBL" id="MFC3510664.1"/>
    </source>
</evidence>
<dbReference type="RefSeq" id="WP_377868609.1">
    <property type="nucleotide sequence ID" value="NZ_JBHMAY010000007.1"/>
</dbReference>
<comment type="caution">
    <text evidence="2">The sequence shown here is derived from an EMBL/GenBank/DDBJ whole genome shotgun (WGS) entry which is preliminary data.</text>
</comment>
<dbReference type="EMBL" id="JBHRWI010000015">
    <property type="protein sequence ID" value="MFC3510664.1"/>
    <property type="molecule type" value="Genomic_DNA"/>
</dbReference>
<sequence length="761" mass="83734">MADAHLVELPGGDWKVWRAALLRTTGFPADGLAAFTCSEAAAIVDAHLDGTVAQHEAEQAFAEAAAQGSRALSKIAADPLFREALVWQNARVLRVADSIAAETEPARLNRRRRRDEDLLARYWQRYCAKTETIGFFGPVSWTEITSGPDIVTSGIGPRLVRARATHLEYWVLDAYARHLAEDSETRSWLPVRLPPHLALDGTRLLHPTEPARTLTPQQAQLLACCDGRPAREVLTALDGTLAERVDLERMLADLHDRSLVSWGIDLPLNHTAQSTLQQGIEAIGDERIRHDALAGLERLDRARARVAEAAGDADALLTVLAELDDVVTAVTGSEPRQRAGEMYAGRTPCYEDTIRDLDLSFGTGLLDGFGPALTRMAHLARWLTAELAAAVQSGLRRLHADLAEDSGGREVPFGQLWYLARGVLFGQDDGPVAAVLAEFSRRWAALFALDTQSEDVRRASASLDVETLFPADRPGWAGARLHSPDLQLCAENLDALRRGDFFAVLGELHVSWPTFDSGVTVRVHPDPEQLRADLRNDLGSGRMLPLFPSTWPRVTARVNRCLENADDRQFGFVDAPGADPDRLVRIAALAVTDHDGELLVHGPGFRRPVLDLFSELLMMRAVDAFRSATARPHTPRITVDRLVVCRESWRTTVGETGLAEVEGHCSRYLAVRRWRRELGLPERVFAKFATEGKPLYVDFTSPVYVAGFCSALRAAARTGADSALTLTELLPGPEHAWVPDAEGRTYLSELRVQLRDPETAE</sequence>
<proteinExistence type="predicted"/>
<feature type="domain" description="Lantibiotic dehydratase N-terminal" evidence="1">
    <location>
        <begin position="627"/>
        <end position="705"/>
    </location>
</feature>
<organism evidence="2 3">
    <name type="scientific">Amycolatopsis halotolerans</name>
    <dbReference type="NCBI Taxonomy" id="330083"/>
    <lineage>
        <taxon>Bacteria</taxon>
        <taxon>Bacillati</taxon>
        <taxon>Actinomycetota</taxon>
        <taxon>Actinomycetes</taxon>
        <taxon>Pseudonocardiales</taxon>
        <taxon>Pseudonocardiaceae</taxon>
        <taxon>Amycolatopsis</taxon>
    </lineage>
</organism>
<feature type="domain" description="Lantibiotic dehydratase N-terminal" evidence="1">
    <location>
        <begin position="77"/>
        <end position="504"/>
    </location>
</feature>
<protein>
    <submittedName>
        <fullName evidence="2">Lantibiotic dehydratase</fullName>
    </submittedName>
</protein>
<gene>
    <name evidence="2" type="ORF">ACFORO_10860</name>
</gene>